<reference evidence="6" key="1">
    <citation type="submission" date="2011-01" db="EMBL/GenBank/DDBJ databases">
        <title>The Genome Sequence of Nematocida parisii strain ERTm3.</title>
        <authorList>
            <consortium name="The Broad Institute Genome Sequencing Platform"/>
            <consortium name="The Broad Institute Genome Sequencing Center for Infectious Disease"/>
            <person name="Cuomo C."/>
            <person name="Troemel E."/>
            <person name="Young S.K."/>
            <person name="Zeng Q."/>
            <person name="Gargeya S."/>
            <person name="Fitzgerald M."/>
            <person name="Haas B."/>
            <person name="Abouelleil A."/>
            <person name="Alvarado L."/>
            <person name="Arachchi H.M."/>
            <person name="Berlin A."/>
            <person name="Chapman S.B."/>
            <person name="Gearin G."/>
            <person name="Goldberg J."/>
            <person name="Griggs A."/>
            <person name="Gujja S."/>
            <person name="Hansen M."/>
            <person name="Heiman D."/>
            <person name="Howarth C."/>
            <person name="Larimer J."/>
            <person name="Lui A."/>
            <person name="MacDonald P.J.P."/>
            <person name="McCowen C."/>
            <person name="Montmayeur A."/>
            <person name="Murphy C."/>
            <person name="Neiman D."/>
            <person name="Pearson M."/>
            <person name="Priest M."/>
            <person name="Roberts A."/>
            <person name="Saif S."/>
            <person name="Shea T."/>
            <person name="Sisk P."/>
            <person name="Stolte C."/>
            <person name="Sykes S."/>
            <person name="Wortman J."/>
            <person name="Nusbaum C."/>
            <person name="Birren B."/>
        </authorList>
    </citation>
    <scope>NUCLEOTIDE SEQUENCE</scope>
    <source>
        <strain evidence="6">ERTm3</strain>
    </source>
</reference>
<dbReference type="FunCoup" id="I3EJH3">
    <property type="interactions" value="90"/>
</dbReference>
<dbReference type="PRINTS" id="PR00776">
    <property type="entry name" value="HEMOGLOBNASE"/>
</dbReference>
<dbReference type="GO" id="GO:0042765">
    <property type="term" value="C:GPI-anchor transamidase complex"/>
    <property type="evidence" value="ECO:0007669"/>
    <property type="project" value="InterPro"/>
</dbReference>
<keyword evidence="7" id="KW-1185">Reference proteome</keyword>
<dbReference type="STRING" id="935791.I3EJH3"/>
<evidence type="ECO:0008006" key="8">
    <source>
        <dbReference type="Google" id="ProtNLM"/>
    </source>
</evidence>
<evidence type="ECO:0000313" key="7">
    <source>
        <dbReference type="Proteomes" id="UP000002872"/>
    </source>
</evidence>
<feature type="chain" id="PRO_5012249129" description="GPI-anchor transamidase" evidence="5">
    <location>
        <begin position="16"/>
        <end position="275"/>
    </location>
</feature>
<dbReference type="VEuPathDB" id="MicrosporidiaDB:NEQG_00140"/>
<sequence>MLLSFILIFIYGVSCSNKAILINCSWQYENYRHFSNVIALQSILESNGFTPKDISVFSKQDLLDDMRMREKHIKTDYFTLEKNKNYTPIFRNTSYFDILNMISGNDSILLNTNEHTNLLIYITGHGGDGFIKYCNRTYLYKNDITDALINLQRIRKLKSVLFIADTCQADTLIDKSRLPENVTFVSTSLKGESSHSTTFSDRLNVFPIDLFIMHLYRIHQEKRIFNGVALSEFIKSEFPEELVKSTVTFTGPDVNLYDFVFQRKIVQNIPENLYL</sequence>
<dbReference type="UniPathway" id="UPA00196"/>
<dbReference type="GO" id="GO:0003923">
    <property type="term" value="F:GPI-anchor transamidase activity"/>
    <property type="evidence" value="ECO:0007669"/>
    <property type="project" value="InterPro"/>
</dbReference>
<proteinExistence type="inferred from homology"/>
<evidence type="ECO:0000256" key="4">
    <source>
        <dbReference type="ARBA" id="ARBA00022729"/>
    </source>
</evidence>
<evidence type="ECO:0000256" key="1">
    <source>
        <dbReference type="ARBA" id="ARBA00004687"/>
    </source>
</evidence>
<name>I3EJH3_NEMP3</name>
<protein>
    <recommendedName>
        <fullName evidence="8">GPI-anchor transamidase</fullName>
    </recommendedName>
</protein>
<dbReference type="HOGENOM" id="CLU_089387_0_0_1"/>
<dbReference type="InterPro" id="IPR028361">
    <property type="entry name" value="GPI_transamidase"/>
</dbReference>
<dbReference type="PANTHER" id="PTHR48067:SF1">
    <property type="entry name" value="GPI-ANCHOR TRANSAMIDASE"/>
    <property type="match status" value="1"/>
</dbReference>
<dbReference type="GO" id="GO:0006506">
    <property type="term" value="P:GPI anchor biosynthetic process"/>
    <property type="evidence" value="ECO:0007669"/>
    <property type="project" value="UniProtKB-UniPathway"/>
</dbReference>
<dbReference type="GO" id="GO:0016255">
    <property type="term" value="P:attachment of GPI anchor to protein"/>
    <property type="evidence" value="ECO:0007669"/>
    <property type="project" value="InterPro"/>
</dbReference>
<evidence type="ECO:0000256" key="3">
    <source>
        <dbReference type="ARBA" id="ARBA00022502"/>
    </source>
</evidence>
<dbReference type="Pfam" id="PF01650">
    <property type="entry name" value="Peptidase_C13"/>
    <property type="match status" value="1"/>
</dbReference>
<evidence type="ECO:0000256" key="5">
    <source>
        <dbReference type="SAM" id="SignalP"/>
    </source>
</evidence>
<dbReference type="AlphaFoldDB" id="I3EJH3"/>
<gene>
    <name evidence="6" type="ORF">NEQG_00140</name>
</gene>
<dbReference type="OrthoDB" id="192611at2759"/>
<dbReference type="Proteomes" id="UP000002872">
    <property type="component" value="Unassembled WGS sequence"/>
</dbReference>
<keyword evidence="4 5" id="KW-0732">Signal</keyword>
<organism evidence="6 7">
    <name type="scientific">Nematocida parisii (strain ERTm3)</name>
    <name type="common">Nematode killer fungus</name>
    <dbReference type="NCBI Taxonomy" id="935791"/>
    <lineage>
        <taxon>Eukaryota</taxon>
        <taxon>Fungi</taxon>
        <taxon>Fungi incertae sedis</taxon>
        <taxon>Microsporidia</taxon>
        <taxon>Nematocida</taxon>
    </lineage>
</organism>
<evidence type="ECO:0000256" key="2">
    <source>
        <dbReference type="ARBA" id="ARBA00009941"/>
    </source>
</evidence>
<dbReference type="GO" id="GO:0006508">
    <property type="term" value="P:proteolysis"/>
    <property type="evidence" value="ECO:0007669"/>
    <property type="project" value="InterPro"/>
</dbReference>
<accession>I3EJH3</accession>
<evidence type="ECO:0000313" key="6">
    <source>
        <dbReference type="EMBL" id="EIJ89370.1"/>
    </source>
</evidence>
<dbReference type="Gene3D" id="3.40.50.1460">
    <property type="match status" value="1"/>
</dbReference>
<comment type="similarity">
    <text evidence="2">Belongs to the peptidase C13 family.</text>
</comment>
<keyword evidence="3" id="KW-0337">GPI-anchor biosynthesis</keyword>
<dbReference type="InParanoid" id="I3EJH3"/>
<dbReference type="PANTHER" id="PTHR48067">
    <property type="entry name" value="GPI-ANCHOR TRANSAMIDASE"/>
    <property type="match status" value="1"/>
</dbReference>
<dbReference type="EMBL" id="GL870876">
    <property type="protein sequence ID" value="EIJ89370.1"/>
    <property type="molecule type" value="Genomic_DNA"/>
</dbReference>
<dbReference type="InterPro" id="IPR001096">
    <property type="entry name" value="Peptidase_C13"/>
</dbReference>
<feature type="signal peptide" evidence="5">
    <location>
        <begin position="1"/>
        <end position="15"/>
    </location>
</feature>
<comment type="pathway">
    <text evidence="1">Glycolipid biosynthesis; glycosylphosphatidylinositol-anchor biosynthesis.</text>
</comment>